<keyword evidence="5" id="KW-1185">Reference proteome</keyword>
<evidence type="ECO:0000256" key="2">
    <source>
        <dbReference type="SAM" id="SignalP"/>
    </source>
</evidence>
<feature type="transmembrane region" description="Helical" evidence="1">
    <location>
        <begin position="344"/>
        <end position="365"/>
    </location>
</feature>
<keyword evidence="1" id="KW-0812">Transmembrane</keyword>
<feature type="domain" description="SEFIR" evidence="3">
    <location>
        <begin position="402"/>
        <end position="557"/>
    </location>
</feature>
<keyword evidence="1" id="KW-0472">Membrane</keyword>
<evidence type="ECO:0000259" key="3">
    <source>
        <dbReference type="Pfam" id="PF08357"/>
    </source>
</evidence>
<keyword evidence="1" id="KW-1133">Transmembrane helix</keyword>
<evidence type="ECO:0000256" key="1">
    <source>
        <dbReference type="SAM" id="Phobius"/>
    </source>
</evidence>
<proteinExistence type="predicted"/>
<keyword evidence="2" id="KW-0732">Signal</keyword>
<reference evidence="4 5" key="1">
    <citation type="submission" date="2023-09" db="EMBL/GenBank/DDBJ databases">
        <title>Nesidiocoris tenuis whole genome shotgun sequence.</title>
        <authorList>
            <person name="Shibata T."/>
            <person name="Shimoda M."/>
            <person name="Kobayashi T."/>
            <person name="Uehara T."/>
        </authorList>
    </citation>
    <scope>NUCLEOTIDE SEQUENCE [LARGE SCALE GENOMIC DNA]</scope>
    <source>
        <strain evidence="4 5">Japan</strain>
    </source>
</reference>
<accession>A0ABN7A8K7</accession>
<dbReference type="Proteomes" id="UP001307889">
    <property type="component" value="Chromosome 1"/>
</dbReference>
<evidence type="ECO:0000313" key="5">
    <source>
        <dbReference type="Proteomes" id="UP001307889"/>
    </source>
</evidence>
<organism evidence="4 5">
    <name type="scientific">Nesidiocoris tenuis</name>
    <dbReference type="NCBI Taxonomy" id="355587"/>
    <lineage>
        <taxon>Eukaryota</taxon>
        <taxon>Metazoa</taxon>
        <taxon>Ecdysozoa</taxon>
        <taxon>Arthropoda</taxon>
        <taxon>Hexapoda</taxon>
        <taxon>Insecta</taxon>
        <taxon>Pterygota</taxon>
        <taxon>Neoptera</taxon>
        <taxon>Paraneoptera</taxon>
        <taxon>Hemiptera</taxon>
        <taxon>Heteroptera</taxon>
        <taxon>Panheteroptera</taxon>
        <taxon>Cimicomorpha</taxon>
        <taxon>Miridae</taxon>
        <taxon>Dicyphina</taxon>
        <taxon>Nesidiocoris</taxon>
    </lineage>
</organism>
<dbReference type="EMBL" id="AP028909">
    <property type="protein sequence ID" value="BES87572.1"/>
    <property type="molecule type" value="Genomic_DNA"/>
</dbReference>
<name>A0ABN7A8K7_9HEMI</name>
<dbReference type="Gene3D" id="3.40.50.11530">
    <property type="match status" value="1"/>
</dbReference>
<dbReference type="Pfam" id="PF08357">
    <property type="entry name" value="SEFIR"/>
    <property type="match status" value="1"/>
</dbReference>
<feature type="signal peptide" evidence="2">
    <location>
        <begin position="1"/>
        <end position="30"/>
    </location>
</feature>
<evidence type="ECO:0000313" key="4">
    <source>
        <dbReference type="EMBL" id="BES87572.1"/>
    </source>
</evidence>
<sequence length="596" mass="67872">MFVSIKSSILLCPWFVILLFCASKSLEVYARLELPKACENCDSEHYLHDLETMYVSRCVDAIPTKALSNESEYNLCSTQLKHQVVDPRSGLVAFCILLPHDTENSKILLRSLKPGDEKSEVQGCTPRAASVHSSFKMRPDSKYDPTCRPDQYKEIKWKFNYLFTGWYVVEIELKFNCSSTPFYVESNFIKEPLSGQNLSMATKFIGQHLYANFYFGIQFHHNYPNTAIVKLRSNNSYLDKRLACCITGFLTRHCYWFKEDSVLSLQCSCQWNDDYLECVFAEIPPGIYCVELEVYDSRCKRDTLWTENSSNPADPCLWKFENLSVKNNSASLDPYQKITTTSHVSWIVLLFIAASVLGITVSLYLRLRNVGKKNQFLPVASQPADNVVSISLNSSEKTAANRKVFLLYARDSQPFMKAMTELRNLLSRSTGAQVLDLWDRGMKDKIDTTGDTWALRYLLDEDVQAVVVASPGSVRVEQAILNDENVTYDVPDSRDETFTSAFKTVIRMTHTQKDRCWKIIVVRIDSKGCSNVVLKTFEETLATVYTLPQHIDNLLSHIRQDPNSESAASLQSRVAFQKTVEDFQDSLASSKDFSSD</sequence>
<gene>
    <name evidence="4" type="ORF">NTJ_00378</name>
</gene>
<dbReference type="InterPro" id="IPR013568">
    <property type="entry name" value="SEFIR_dom"/>
</dbReference>
<protein>
    <recommendedName>
        <fullName evidence="3">SEFIR domain-containing protein</fullName>
    </recommendedName>
</protein>
<feature type="chain" id="PRO_5047474891" description="SEFIR domain-containing protein" evidence="2">
    <location>
        <begin position="31"/>
        <end position="596"/>
    </location>
</feature>